<evidence type="ECO:0000256" key="1">
    <source>
        <dbReference type="SAM" id="MobiDB-lite"/>
    </source>
</evidence>
<feature type="chain" id="PRO_5031523750" evidence="2">
    <location>
        <begin position="16"/>
        <end position="366"/>
    </location>
</feature>
<feature type="signal peptide" evidence="2">
    <location>
        <begin position="1"/>
        <end position="15"/>
    </location>
</feature>
<keyword evidence="4" id="KW-1185">Reference proteome</keyword>
<feature type="region of interest" description="Disordered" evidence="1">
    <location>
        <begin position="300"/>
        <end position="323"/>
    </location>
</feature>
<keyword evidence="2" id="KW-0732">Signal</keyword>
<sequence length="366" mass="40168">MMVIMSIMGSMVLFAARGVVNSARASRTRAIIGTCDGVIQELYESYKYRPLPLAIPNLSRDAVNPNNTSQKMTASFELLAYEAARVRLNMTRDLQRLEMPDKIADVATWNSTEWTTSDPVSIKAVANRIVEDAATGRVIRKFDGSSFPRFEFPVTWAGSGKPANFVTRANSVTTSATDTWDTENEGAECLYLIMATSFASGTPAIDGIPDSNIGDTDEDGMPEILDGWGRPLGFVRWPVGYTLPTGRFDNSVPDDFDPFRSDFGYLVASEDEPYSIRPLILSSGEDEEFGVELSSSVDHSTQSWPLSSMDTGTTSKIGDENDGRSAPYQFVDPYLRHSSVSVKPGQITNAELHADDITNFSLQESQ</sequence>
<evidence type="ECO:0000256" key="2">
    <source>
        <dbReference type="SAM" id="SignalP"/>
    </source>
</evidence>
<dbReference type="Proteomes" id="UP000536179">
    <property type="component" value="Unassembled WGS sequence"/>
</dbReference>
<dbReference type="AlphaFoldDB" id="A0A7W5DU47"/>
<proteinExistence type="predicted"/>
<gene>
    <name evidence="3" type="ORF">FHS27_000345</name>
</gene>
<feature type="compositionally biased region" description="Polar residues" evidence="1">
    <location>
        <begin position="300"/>
        <end position="316"/>
    </location>
</feature>
<protein>
    <submittedName>
        <fullName evidence="3">Type II secretory pathway pseudopilin PulG</fullName>
    </submittedName>
</protein>
<dbReference type="EMBL" id="JACHXU010000001">
    <property type="protein sequence ID" value="MBB3204581.1"/>
    <property type="molecule type" value="Genomic_DNA"/>
</dbReference>
<comment type="caution">
    <text evidence="3">The sequence shown here is derived from an EMBL/GenBank/DDBJ whole genome shotgun (WGS) entry which is preliminary data.</text>
</comment>
<evidence type="ECO:0000313" key="4">
    <source>
        <dbReference type="Proteomes" id="UP000536179"/>
    </source>
</evidence>
<name>A0A7W5DU47_9BACT</name>
<accession>A0A7W5DU47</accession>
<evidence type="ECO:0000313" key="3">
    <source>
        <dbReference type="EMBL" id="MBB3204581.1"/>
    </source>
</evidence>
<reference evidence="3 4" key="1">
    <citation type="submission" date="2020-08" db="EMBL/GenBank/DDBJ databases">
        <title>Genomic Encyclopedia of Type Strains, Phase III (KMG-III): the genomes of soil and plant-associated and newly described type strains.</title>
        <authorList>
            <person name="Whitman W."/>
        </authorList>
    </citation>
    <scope>NUCLEOTIDE SEQUENCE [LARGE SCALE GENOMIC DNA]</scope>
    <source>
        <strain evidence="3 4">CECT 8075</strain>
    </source>
</reference>
<organism evidence="3 4">
    <name type="scientific">Aporhodopirellula rubra</name>
    <dbReference type="NCBI Taxonomy" id="980271"/>
    <lineage>
        <taxon>Bacteria</taxon>
        <taxon>Pseudomonadati</taxon>
        <taxon>Planctomycetota</taxon>
        <taxon>Planctomycetia</taxon>
        <taxon>Pirellulales</taxon>
        <taxon>Pirellulaceae</taxon>
        <taxon>Aporhodopirellula</taxon>
    </lineage>
</organism>